<evidence type="ECO:0000256" key="5">
    <source>
        <dbReference type="ARBA" id="ARBA00040292"/>
    </source>
</evidence>
<comment type="subcellular location">
    <subcellularLocation>
        <location evidence="1">Cytoplasm</location>
    </subcellularLocation>
</comment>
<accession>A0A643BN49</accession>
<gene>
    <name evidence="10" type="ORF">E2I00_014694</name>
</gene>
<dbReference type="GO" id="GO:0045504">
    <property type="term" value="F:dynein heavy chain binding"/>
    <property type="evidence" value="ECO:0007669"/>
    <property type="project" value="TreeGrafter"/>
</dbReference>
<dbReference type="PANTHER" id="PTHR12442">
    <property type="entry name" value="DYNEIN INTERMEDIATE CHAIN"/>
    <property type="match status" value="1"/>
</dbReference>
<evidence type="ECO:0000256" key="2">
    <source>
        <dbReference type="ARBA" id="ARBA00022490"/>
    </source>
</evidence>
<evidence type="ECO:0000313" key="11">
    <source>
        <dbReference type="Proteomes" id="UP000437017"/>
    </source>
</evidence>
<dbReference type="OrthoDB" id="4189at2759"/>
<comment type="caution">
    <text evidence="10">The sequence shown here is derived from an EMBL/GenBank/DDBJ whole genome shotgun (WGS) entry which is preliminary data.</text>
</comment>
<dbReference type="SUPFAM" id="SSF50978">
    <property type="entry name" value="WD40 repeat-like"/>
    <property type="match status" value="1"/>
</dbReference>
<dbReference type="InterPro" id="IPR001680">
    <property type="entry name" value="WD40_rpt"/>
</dbReference>
<dbReference type="AlphaFoldDB" id="A0A643BN49"/>
<keyword evidence="2" id="KW-0963">Cytoplasm</keyword>
<dbReference type="GO" id="GO:0045503">
    <property type="term" value="F:dynein light chain binding"/>
    <property type="evidence" value="ECO:0007669"/>
    <property type="project" value="TreeGrafter"/>
</dbReference>
<proteinExistence type="predicted"/>
<evidence type="ECO:0000256" key="3">
    <source>
        <dbReference type="ARBA" id="ARBA00022574"/>
    </source>
</evidence>
<dbReference type="InterPro" id="IPR015943">
    <property type="entry name" value="WD40/YVTN_repeat-like_dom_sf"/>
</dbReference>
<dbReference type="GO" id="GO:0010970">
    <property type="term" value="P:transport along microtubule"/>
    <property type="evidence" value="ECO:0007669"/>
    <property type="project" value="TreeGrafter"/>
</dbReference>
<dbReference type="PANTHER" id="PTHR12442:SF37">
    <property type="entry name" value="CYTOPLASMIC DYNEIN 1 INTERMEDIATE CHAIN 2"/>
    <property type="match status" value="1"/>
</dbReference>
<keyword evidence="11" id="KW-1185">Reference proteome</keyword>
<evidence type="ECO:0000256" key="9">
    <source>
        <dbReference type="SAM" id="MobiDB-lite"/>
    </source>
</evidence>
<reference evidence="10 11" key="1">
    <citation type="journal article" date="2019" name="PLoS ONE">
        <title>Genomic analyses reveal an absence of contemporary introgressive admixture between fin whales and blue whales, despite known hybrids.</title>
        <authorList>
            <person name="Westbury M.V."/>
            <person name="Petersen B."/>
            <person name="Lorenzen E.D."/>
        </authorList>
    </citation>
    <scope>NUCLEOTIDE SEQUENCE [LARGE SCALE GENOMIC DNA]</scope>
    <source>
        <strain evidence="10">FinWhale-01</strain>
    </source>
</reference>
<dbReference type="InterPro" id="IPR050687">
    <property type="entry name" value="Dynein_IC"/>
</dbReference>
<dbReference type="GO" id="GO:0005737">
    <property type="term" value="C:cytoplasm"/>
    <property type="evidence" value="ECO:0007669"/>
    <property type="project" value="UniProtKB-SubCell"/>
</dbReference>
<comment type="function">
    <text evidence="8">Acts as one of several non-catalytic accessory components of the cytoplasmic dynein 1 complex that are thought to be involved in linking dynein to cargos and to adapter proteins that regulate dynein function. Cytoplasmic dynein 1 acts as a motor for the intracellular retrograde motility of vesicles and organelles along microtubules. The intermediate chains mediate the binding of dynein to dynactin via its 150 kDa component (p150-glued) DCTN1. Involved in membrane-transport, such as Golgi apparatus, late endosomes and lysosomes.</text>
</comment>
<keyword evidence="3" id="KW-0853">WD repeat</keyword>
<feature type="region of interest" description="Disordered" evidence="9">
    <location>
        <begin position="1"/>
        <end position="39"/>
    </location>
</feature>
<dbReference type="Pfam" id="PF00400">
    <property type="entry name" value="WD40"/>
    <property type="match status" value="1"/>
</dbReference>
<dbReference type="GO" id="GO:0005868">
    <property type="term" value="C:cytoplasmic dynein complex"/>
    <property type="evidence" value="ECO:0007669"/>
    <property type="project" value="TreeGrafter"/>
</dbReference>
<dbReference type="Proteomes" id="UP000437017">
    <property type="component" value="Unassembled WGS sequence"/>
</dbReference>
<feature type="non-terminal residue" evidence="10">
    <location>
        <position position="1"/>
    </location>
</feature>
<dbReference type="InterPro" id="IPR036322">
    <property type="entry name" value="WD40_repeat_dom_sf"/>
</dbReference>
<feature type="compositionally biased region" description="Basic and acidic residues" evidence="9">
    <location>
        <begin position="19"/>
        <end position="39"/>
    </location>
</feature>
<evidence type="ECO:0000256" key="4">
    <source>
        <dbReference type="ARBA" id="ARBA00022737"/>
    </source>
</evidence>
<evidence type="ECO:0000256" key="7">
    <source>
        <dbReference type="ARBA" id="ARBA00042966"/>
    </source>
</evidence>
<organism evidence="10 11">
    <name type="scientific">Balaenoptera physalus</name>
    <name type="common">Fin whale</name>
    <name type="synonym">Balaena physalus</name>
    <dbReference type="NCBI Taxonomy" id="9770"/>
    <lineage>
        <taxon>Eukaryota</taxon>
        <taxon>Metazoa</taxon>
        <taxon>Chordata</taxon>
        <taxon>Craniata</taxon>
        <taxon>Vertebrata</taxon>
        <taxon>Euteleostomi</taxon>
        <taxon>Mammalia</taxon>
        <taxon>Eutheria</taxon>
        <taxon>Laurasiatheria</taxon>
        <taxon>Artiodactyla</taxon>
        <taxon>Whippomorpha</taxon>
        <taxon>Cetacea</taxon>
        <taxon>Mysticeti</taxon>
        <taxon>Balaenopteridae</taxon>
        <taxon>Balaenoptera</taxon>
    </lineage>
</organism>
<evidence type="ECO:0000256" key="8">
    <source>
        <dbReference type="ARBA" id="ARBA00045429"/>
    </source>
</evidence>
<dbReference type="Gene3D" id="2.130.10.10">
    <property type="entry name" value="YVTN repeat-like/Quinoprotein amine dehydrogenase"/>
    <property type="match status" value="1"/>
</dbReference>
<keyword evidence="4" id="KW-0677">Repeat</keyword>
<dbReference type="SMART" id="SM00320">
    <property type="entry name" value="WD40"/>
    <property type="match status" value="3"/>
</dbReference>
<evidence type="ECO:0000313" key="10">
    <source>
        <dbReference type="EMBL" id="KAB0389401.1"/>
    </source>
</evidence>
<protein>
    <recommendedName>
        <fullName evidence="5">Cytoplasmic dynein 1 intermediate chain 2</fullName>
    </recommendedName>
    <alternativeName>
        <fullName evidence="6">Cytoplasmic dynein intermediate chain 2</fullName>
    </alternativeName>
    <alternativeName>
        <fullName evidence="7">Dynein intermediate chain 2, cytosolic</fullName>
    </alternativeName>
</protein>
<evidence type="ECO:0000256" key="6">
    <source>
        <dbReference type="ARBA" id="ARBA00042023"/>
    </source>
</evidence>
<evidence type="ECO:0000256" key="1">
    <source>
        <dbReference type="ARBA" id="ARBA00004496"/>
    </source>
</evidence>
<name>A0A643BN49_BALPH</name>
<sequence length="397" mass="44955">EEEEDDVVTPKPPIEPEEEKTLKKDEESDSKAPPHELTEEEKQQILHSEEFLSFFDHSTRIVERALSEQINIFFDYSGRDLEDKEGEIQAGAKLSLNRQFFDERWSKHRVVSCLDWSSQECKTVLIMHSVFFPLDSCEQYPELLVASYNNNEDAPHEPDGVALVWNMKYKKTTPEYVFHCQIYFYNLSRFFHLNLKYKNLAYLQSAVMSATFAKFHPNLVVGGTYSGQIVLWDNRSNKRTPVQRTPLSAAAHTHPVYCVNVVGTQNAHNLISISTDGKICSWSLDMLSHPQDSMELVHKQSKAVAVTSMSFPVGDVNNFVVGSEEGSVYTACRHGSKAGISEMFEGHQGPITGIHCHAAVGAVDFSHLFVTSSFDWTVKLWTTKVSKNRCLVKCSGF</sequence>
<dbReference type="EMBL" id="SGJD01007494">
    <property type="protein sequence ID" value="KAB0389401.1"/>
    <property type="molecule type" value="Genomic_DNA"/>
</dbReference>